<keyword evidence="3 7" id="KW-0812">Transmembrane</keyword>
<gene>
    <name evidence="8" type="ORF">RFN28_20745</name>
</gene>
<keyword evidence="4 7" id="KW-1133">Transmembrane helix</keyword>
<dbReference type="CDD" id="cd16429">
    <property type="entry name" value="VirB10"/>
    <property type="match status" value="1"/>
</dbReference>
<dbReference type="Pfam" id="PF03743">
    <property type="entry name" value="TrbI"/>
    <property type="match status" value="1"/>
</dbReference>
<dbReference type="Proteomes" id="UP001287059">
    <property type="component" value="Unassembled WGS sequence"/>
</dbReference>
<dbReference type="Gene3D" id="2.40.128.260">
    <property type="entry name" value="Type IV secretion system, VirB10/TraB/TrbI"/>
    <property type="match status" value="1"/>
</dbReference>
<dbReference type="InterPro" id="IPR005498">
    <property type="entry name" value="T4SS_VirB10/TraB/TrbI"/>
</dbReference>
<dbReference type="RefSeq" id="WP_320223727.1">
    <property type="nucleotide sequence ID" value="NZ_JAVIIW010000025.1"/>
</dbReference>
<reference evidence="8 9" key="1">
    <citation type="submission" date="2023-08" db="EMBL/GenBank/DDBJ databases">
        <title>Implementing the SeqCode for naming new Mesorhizobium species isolated from Vachellia karroo root nodules.</title>
        <authorList>
            <person name="Van Lill M."/>
        </authorList>
    </citation>
    <scope>NUCLEOTIDE SEQUENCE [LARGE SCALE GENOMIC DNA]</scope>
    <source>
        <strain evidence="8 9">VK24D</strain>
    </source>
</reference>
<evidence type="ECO:0000256" key="6">
    <source>
        <dbReference type="SAM" id="MobiDB-lite"/>
    </source>
</evidence>
<evidence type="ECO:0000256" key="5">
    <source>
        <dbReference type="ARBA" id="ARBA00023136"/>
    </source>
</evidence>
<proteinExistence type="inferred from homology"/>
<feature type="transmembrane region" description="Helical" evidence="7">
    <location>
        <begin position="34"/>
        <end position="54"/>
    </location>
</feature>
<evidence type="ECO:0000256" key="4">
    <source>
        <dbReference type="ARBA" id="ARBA00022989"/>
    </source>
</evidence>
<accession>A0ABU4Y1P3</accession>
<comment type="caution">
    <text evidence="8">The sequence shown here is derived from an EMBL/GenBank/DDBJ whole genome shotgun (WGS) entry which is preliminary data.</text>
</comment>
<protein>
    <submittedName>
        <fullName evidence="8">TrbI/VirB10 family protein</fullName>
    </submittedName>
</protein>
<feature type="region of interest" description="Disordered" evidence="6">
    <location>
        <begin position="1"/>
        <end position="20"/>
    </location>
</feature>
<dbReference type="InterPro" id="IPR042217">
    <property type="entry name" value="T4SS_VirB10/TrbI"/>
</dbReference>
<evidence type="ECO:0000313" key="9">
    <source>
        <dbReference type="Proteomes" id="UP001287059"/>
    </source>
</evidence>
<feature type="region of interest" description="Disordered" evidence="6">
    <location>
        <begin position="150"/>
        <end position="201"/>
    </location>
</feature>
<name>A0ABU4Y1P3_9HYPH</name>
<evidence type="ECO:0000256" key="2">
    <source>
        <dbReference type="ARBA" id="ARBA00010265"/>
    </source>
</evidence>
<sequence>MTDTSHSTAPPKLDPEQLQLRASPRRAVRFRRGVIIAIAALGSGAIFGVTMLALQGPAWRIKGQAEDRYNTERKPTAEGLENLPKDYSAIKPKVPMLGPPLPGDLGRPILERQRQLGVAPGQEISAEEQRLAQQAISARESQVMFRIDNRSKRTDASEQGAEQPFGALPQAGASRASGSIAPAAGDQSSPSPEASAKGDQQRKLDFISQRDTNGIYNPHALQTPASPYQLMAGSVIAASLITGINSDLPGLVVAQVTENVHDTVTGSILLIPQGSRLIGTYDSVVAFGQKRALLVWQRILLPDGSSIEIDNLPATDTAGYAGLEDKVDFHTWQLIKGVALATLLGVGPELSFGENESDLVKAIRESTQQNVSQAGQRITEKNLNIQPTITVRPGWPLRVIVQKDLVLRSYPSSQE</sequence>
<evidence type="ECO:0000256" key="3">
    <source>
        <dbReference type="ARBA" id="ARBA00022692"/>
    </source>
</evidence>
<comment type="similarity">
    <text evidence="2">Belongs to the TrbI/VirB10 family.</text>
</comment>
<evidence type="ECO:0000313" key="8">
    <source>
        <dbReference type="EMBL" id="MDX8480865.1"/>
    </source>
</evidence>
<keyword evidence="9" id="KW-1185">Reference proteome</keyword>
<comment type="subcellular location">
    <subcellularLocation>
        <location evidence="1">Membrane</location>
        <topology evidence="1">Single-pass membrane protein</topology>
    </subcellularLocation>
</comment>
<keyword evidence="5 7" id="KW-0472">Membrane</keyword>
<organism evidence="8 9">
    <name type="scientific">Mesorhizobium album</name>
    <dbReference type="NCBI Taxonomy" id="3072314"/>
    <lineage>
        <taxon>Bacteria</taxon>
        <taxon>Pseudomonadati</taxon>
        <taxon>Pseudomonadota</taxon>
        <taxon>Alphaproteobacteria</taxon>
        <taxon>Hyphomicrobiales</taxon>
        <taxon>Phyllobacteriaceae</taxon>
        <taxon>Mesorhizobium</taxon>
    </lineage>
</organism>
<dbReference type="EMBL" id="JAVIIW010000025">
    <property type="protein sequence ID" value="MDX8480865.1"/>
    <property type="molecule type" value="Genomic_DNA"/>
</dbReference>
<evidence type="ECO:0000256" key="1">
    <source>
        <dbReference type="ARBA" id="ARBA00004167"/>
    </source>
</evidence>
<evidence type="ECO:0000256" key="7">
    <source>
        <dbReference type="SAM" id="Phobius"/>
    </source>
</evidence>